<reference evidence="1" key="1">
    <citation type="journal article" date="2014" name="Int. J. Syst. Evol. Microbiol.">
        <title>Complete genome sequence of Corynebacterium casei LMG S-19264T (=DSM 44701T), isolated from a smear-ripened cheese.</title>
        <authorList>
            <consortium name="US DOE Joint Genome Institute (JGI-PGF)"/>
            <person name="Walter F."/>
            <person name="Albersmeier A."/>
            <person name="Kalinowski J."/>
            <person name="Ruckert C."/>
        </authorList>
    </citation>
    <scope>NUCLEOTIDE SEQUENCE</scope>
    <source>
        <strain evidence="1">JCM 12862</strain>
    </source>
</reference>
<proteinExistence type="predicted"/>
<protein>
    <submittedName>
        <fullName evidence="1">Uncharacterized protein</fullName>
    </submittedName>
</protein>
<dbReference type="AlphaFoldDB" id="A0A8J3FET6"/>
<dbReference type="EMBL" id="BMNR01000002">
    <property type="protein sequence ID" value="GGK18313.1"/>
    <property type="molecule type" value="Genomic_DNA"/>
</dbReference>
<sequence length="204" mass="23958">MLLLLDCSSVRTIDSWVNKDYTGYSPKKILVVGLTDNLTARRVFEEQLVLSLEERGIHAVESFDVFKTEFTSVRQTEENIQNEVERLAHNGFDAILISAVKGVKEKVAYSSDIYRRDYYWRRFRPYYYMYQDIYLDPSYYEKYNIYNIEATLYDLKEDNVKSLVWVASYDIVDPKAINTTVKDYVKSIIKSLENEAIISSNVKQ</sequence>
<name>A0A8J3FET6_9FLAO</name>
<keyword evidence="2" id="KW-1185">Reference proteome</keyword>
<evidence type="ECO:0000313" key="2">
    <source>
        <dbReference type="Proteomes" id="UP000612329"/>
    </source>
</evidence>
<dbReference type="Proteomes" id="UP000612329">
    <property type="component" value="Unassembled WGS sequence"/>
</dbReference>
<organism evidence="1 2">
    <name type="scientific">Yeosuana aromativorans</name>
    <dbReference type="NCBI Taxonomy" id="288019"/>
    <lineage>
        <taxon>Bacteria</taxon>
        <taxon>Pseudomonadati</taxon>
        <taxon>Bacteroidota</taxon>
        <taxon>Flavobacteriia</taxon>
        <taxon>Flavobacteriales</taxon>
        <taxon>Flavobacteriaceae</taxon>
        <taxon>Yeosuana</taxon>
    </lineage>
</organism>
<comment type="caution">
    <text evidence="1">The sequence shown here is derived from an EMBL/GenBank/DDBJ whole genome shotgun (WGS) entry which is preliminary data.</text>
</comment>
<reference evidence="1" key="2">
    <citation type="submission" date="2020-09" db="EMBL/GenBank/DDBJ databases">
        <authorList>
            <person name="Sun Q."/>
            <person name="Ohkuma M."/>
        </authorList>
    </citation>
    <scope>NUCLEOTIDE SEQUENCE</scope>
    <source>
        <strain evidence="1">JCM 12862</strain>
    </source>
</reference>
<evidence type="ECO:0000313" key="1">
    <source>
        <dbReference type="EMBL" id="GGK18313.1"/>
    </source>
</evidence>
<gene>
    <name evidence="1" type="ORF">GCM10007962_10620</name>
</gene>
<accession>A0A8J3FET6</accession>